<proteinExistence type="predicted"/>
<dbReference type="NCBIfam" id="NF033547">
    <property type="entry name" value="transpos_IS1595"/>
    <property type="match status" value="1"/>
</dbReference>
<protein>
    <submittedName>
        <fullName evidence="2">DDE-TNP-IS1595 domain-containing protein</fullName>
    </submittedName>
</protein>
<name>A0AAX4JGQ4_9MICR</name>
<dbReference type="PANTHER" id="PTHR47163">
    <property type="entry name" value="DDE_TNP_IS1595 DOMAIN-CONTAINING PROTEIN"/>
    <property type="match status" value="1"/>
</dbReference>
<dbReference type="AlphaFoldDB" id="A0AAX4JGQ4"/>
<dbReference type="SMART" id="SM01126">
    <property type="entry name" value="DDE_Tnp_IS1595"/>
    <property type="match status" value="1"/>
</dbReference>
<accession>A0AAX4JGQ4</accession>
<dbReference type="InterPro" id="IPR053164">
    <property type="entry name" value="IS1016-like_transposase"/>
</dbReference>
<dbReference type="InterPro" id="IPR024445">
    <property type="entry name" value="Tnp_ISXO2-like"/>
</dbReference>
<dbReference type="EMBL" id="CP142737">
    <property type="protein sequence ID" value="WUR05163.1"/>
    <property type="molecule type" value="Genomic_DNA"/>
</dbReference>
<evidence type="ECO:0000313" key="2">
    <source>
        <dbReference type="EMBL" id="WUR05163.1"/>
    </source>
</evidence>
<organism evidence="2 3">
    <name type="scientific">Vairimorpha necatrix</name>
    <dbReference type="NCBI Taxonomy" id="6039"/>
    <lineage>
        <taxon>Eukaryota</taxon>
        <taxon>Fungi</taxon>
        <taxon>Fungi incertae sedis</taxon>
        <taxon>Microsporidia</taxon>
        <taxon>Nosematidae</taxon>
        <taxon>Vairimorpha</taxon>
    </lineage>
</organism>
<keyword evidence="3" id="KW-1185">Reference proteome</keyword>
<reference evidence="2" key="1">
    <citation type="journal article" date="2024" name="BMC Genomics">
        <title>Functional annotation of a divergent genome using sequence and structure-based similarity.</title>
        <authorList>
            <person name="Svedberg D."/>
            <person name="Winiger R.R."/>
            <person name="Berg A."/>
            <person name="Sharma H."/>
            <person name="Tellgren-Roth C."/>
            <person name="Debrunner-Vossbrinck B.A."/>
            <person name="Vossbrinck C.R."/>
            <person name="Barandun J."/>
        </authorList>
    </citation>
    <scope>NUCLEOTIDE SEQUENCE</scope>
    <source>
        <strain evidence="2">Illinois isolate</strain>
    </source>
</reference>
<dbReference type="GeneID" id="90543010"/>
<sequence>MTDLYKDVEKIMEKMILRTLEGRFCPLCLGNVHRRMEIQNQMRCTSRGCRKEYIITKKKPFFNAKLSWLKICQVLYLLFENTTFRMIKNLLNIHKKTIYRIIRKSSKHITGNKKIGGPGIIVEIDESKFGKRKYNKGHKVDGVWVIGMVERTAERSLVLLKVKNRKAETLERLIKKYVSPGSIIFTDCWKGYINLNQLGLYEHYTVNHSLGFINPENGVHTNTIEGTWAGVKRVIPARHRTEKDINRYLNLFTFKRNNPINTFEMFIKKAFS</sequence>
<evidence type="ECO:0000313" key="3">
    <source>
        <dbReference type="Proteomes" id="UP001334084"/>
    </source>
</evidence>
<gene>
    <name evidence="2" type="ORF">VNE69_12148</name>
</gene>
<evidence type="ECO:0000259" key="1">
    <source>
        <dbReference type="SMART" id="SM01126"/>
    </source>
</evidence>
<dbReference type="Proteomes" id="UP001334084">
    <property type="component" value="Chromosome 12"/>
</dbReference>
<feature type="domain" description="ISXO2-like transposase" evidence="1">
    <location>
        <begin position="114"/>
        <end position="257"/>
    </location>
</feature>
<dbReference type="RefSeq" id="XP_065331308.1">
    <property type="nucleotide sequence ID" value="XM_065475236.1"/>
</dbReference>
<dbReference type="KEGG" id="vnx:VNE69_12148"/>
<dbReference type="Pfam" id="PF12762">
    <property type="entry name" value="DDE_Tnp_IS1595"/>
    <property type="match status" value="1"/>
</dbReference>
<dbReference type="PANTHER" id="PTHR47163:SF2">
    <property type="entry name" value="SI:DKEY-17M8.2"/>
    <property type="match status" value="1"/>
</dbReference>